<dbReference type="EMBL" id="CP124586">
    <property type="protein sequence ID" value="WZE69916.1"/>
    <property type="molecule type" value="Genomic_DNA"/>
</dbReference>
<gene>
    <name evidence="1" type="ORF">QA540_10875</name>
</gene>
<reference evidence="1" key="1">
    <citation type="submission" date="2023-04" db="EMBL/GenBank/DDBJ databases">
        <title>Macrococci isolated from food, foodproducing animals, and human clinical materials.</title>
        <authorList>
            <person name="Maslanova I."/>
            <person name="Svec P."/>
            <person name="Sedlacek I."/>
            <person name="Novakova D."/>
            <person name="Keller J.E."/>
            <person name="Schwendener S."/>
            <person name="Finstrlova A."/>
            <person name="Botka T."/>
            <person name="Kovarovic V."/>
            <person name="Petras P."/>
            <person name="Perreten V."/>
            <person name="Pantucek R."/>
        </authorList>
    </citation>
    <scope>NUCLEOTIDE SEQUENCE</scope>
    <source>
        <strain evidence="1">NRL/St 13/116</strain>
        <plasmid evidence="1">pMP13116_1</plasmid>
    </source>
</reference>
<geneLocation type="plasmid" evidence="1">
    <name>pMP13116_1</name>
</geneLocation>
<organism evidence="1">
    <name type="scientific">Macrococcus psychrotolerans</name>
    <dbReference type="NCBI Taxonomy" id="3039389"/>
    <lineage>
        <taxon>Bacteria</taxon>
        <taxon>Bacillati</taxon>
        <taxon>Bacillota</taxon>
        <taxon>Bacilli</taxon>
        <taxon>Bacillales</taxon>
        <taxon>Staphylococcaceae</taxon>
        <taxon>Macrococcus</taxon>
    </lineage>
</organism>
<protein>
    <submittedName>
        <fullName evidence="1">Uncharacterized protein</fullName>
    </submittedName>
</protein>
<proteinExistence type="predicted"/>
<name>A0AAU6RIG0_9STAP</name>
<dbReference type="RefSeq" id="WP_420496628.1">
    <property type="nucleotide sequence ID" value="NZ_CP124586.1"/>
</dbReference>
<accession>A0AAU6RIG0</accession>
<dbReference type="AlphaFoldDB" id="A0AAU6RIG0"/>
<evidence type="ECO:0000313" key="1">
    <source>
        <dbReference type="EMBL" id="WZE69916.1"/>
    </source>
</evidence>
<keyword evidence="1" id="KW-0614">Plasmid</keyword>
<sequence length="62" mass="7476">MDYKELNSKYKKIAKLSNDKKNIEKILMDKYKAFEIPLYSIDIEDYTNDDEVNEKIFINYST</sequence>